<dbReference type="PANTHER" id="PTHR15711">
    <property type="entry name" value="RAP GTPASE-ACTIVATING PROTEIN"/>
    <property type="match status" value="1"/>
</dbReference>
<dbReference type="InterPro" id="IPR000331">
    <property type="entry name" value="Rap/Ran_GAP_dom"/>
</dbReference>
<evidence type="ECO:0000259" key="5">
    <source>
        <dbReference type="PROSITE" id="PS50085"/>
    </source>
</evidence>
<dbReference type="Pfam" id="PF02145">
    <property type="entry name" value="Rap_GAP"/>
    <property type="match status" value="1"/>
</dbReference>
<dbReference type="FunFam" id="3.40.50.11210:FF:000006">
    <property type="entry name" value="GTPase-activating Rap/Ran-GAP domain-like protein 3 isoform X1"/>
    <property type="match status" value="1"/>
</dbReference>
<proteinExistence type="inferred from homology"/>
<dbReference type="InterPro" id="IPR001180">
    <property type="entry name" value="CNH_dom"/>
</dbReference>
<feature type="region of interest" description="Disordered" evidence="4">
    <location>
        <begin position="899"/>
        <end position="927"/>
    </location>
</feature>
<gene>
    <name evidence="7" type="ORF">MEDL_44559</name>
</gene>
<evidence type="ECO:0000259" key="6">
    <source>
        <dbReference type="PROSITE" id="PS50219"/>
    </source>
</evidence>
<evidence type="ECO:0000313" key="8">
    <source>
        <dbReference type="Proteomes" id="UP000683360"/>
    </source>
</evidence>
<dbReference type="Proteomes" id="UP000683360">
    <property type="component" value="Unassembled WGS sequence"/>
</dbReference>
<dbReference type="SUPFAM" id="SSF111347">
    <property type="entry name" value="Rap/Ran-GAP"/>
    <property type="match status" value="1"/>
</dbReference>
<dbReference type="InterPro" id="IPR035974">
    <property type="entry name" value="Rap/Ran-GAP_sf"/>
</dbReference>
<evidence type="ECO:0000256" key="2">
    <source>
        <dbReference type="ARBA" id="ARBA00060925"/>
    </source>
</evidence>
<comment type="similarity">
    <text evidence="2">Belongs to the GARNL3 family.</text>
</comment>
<feature type="domain" description="Rap-GAP" evidence="5">
    <location>
        <begin position="219"/>
        <end position="436"/>
    </location>
</feature>
<evidence type="ECO:0000256" key="1">
    <source>
        <dbReference type="ARBA" id="ARBA00022468"/>
    </source>
</evidence>
<sequence>MFRLRSKSFVERKRKSSTNSANSLVLRLSYCNNLKDFRPRCASSPASDLTGRRDVFSRRQYGSVEQLNAVEGDGTQTAGRFRVETGDLDGDDLSSTVNSPVHLENPEFQTRWYFKYFLGKLHQNYVGTDIDREPFLLSVVVTDANNHNVQQYRTILWCKTLPFLMIEPTMDILVRAKKIALPYNQSKPQTVKGILSHFNINKTEKGPKEIFDSEIQKELLVLEEQEGSVNFKFGVIYAKESQVSDDELYSNEETTDSFNSFLHLLGSSVSLKGWDKFKGGLDVKSNATGTESVYTVYEGHEIMFHVSTLLPISKENMQQVERKRHIGNDIVNIVFYECDKVDSTTFKPSMMKTRFTHIFAVVVYCKQDNSYRLVVFSEESVPLFGPPLPSPPTFYDHQEFRDFLLVKLINGEKAAINNPLFAQKRERTLEMLIKNLYQVYMSEINKNNMLYRRAFSDVIQDVQSSRKEEARRAEFVRVGQTLKLKTILKGDAPTSTVTTGILKREPWEPQECFMDFPNQIHCGDSWGDKLVLSTDAGMLLLEEGAPSRMLFDKTIPVRQLDVIEDYGILICRMDKGKDGKIAIFRLVDFEGESNEEVIRGRTEFKDHTLEKTKGCHLYALSRPESRYLRMIVAIQRRLLLFTWKHSSAWTSWCPTVDIEPANEFTLVRELQSFEVPQLITLIDGSKDDNQICVGYKNQFDLINEKNGDTLQMYSIDANKVNLVSSLDIYEDEEVELLLSYNYESHFQKLSEDITFDFDFHWNSEPKSIVCAFPYILAFTQDTIEIRLIINGNLVHTMTMPDLCLITSKDDIFFSTSAGPNSPIDKSKEKDFSYTPPSSPSYKMTRPPCYIYKIPLSCLTGYIATDRCPVRKQSVTPLLAPVSGGIDKCVLPKRSPLVRSKAVHPQLSDDQAKDRHDSSGSDSGITILKPSEISPPASPYQNYIGHVVFSDVESDIIEIIRDAVNECSMKTTIWNNSARCLEYVSEISGNVPSRRTYFSK</sequence>
<organism evidence="7 8">
    <name type="scientific">Mytilus edulis</name>
    <name type="common">Blue mussel</name>
    <dbReference type="NCBI Taxonomy" id="6550"/>
    <lineage>
        <taxon>Eukaryota</taxon>
        <taxon>Metazoa</taxon>
        <taxon>Spiralia</taxon>
        <taxon>Lophotrochozoa</taxon>
        <taxon>Mollusca</taxon>
        <taxon>Bivalvia</taxon>
        <taxon>Autobranchia</taxon>
        <taxon>Pteriomorphia</taxon>
        <taxon>Mytilida</taxon>
        <taxon>Mytiloidea</taxon>
        <taxon>Mytilidae</taxon>
        <taxon>Mytilinae</taxon>
        <taxon>Mytilus</taxon>
    </lineage>
</organism>
<evidence type="ECO:0000313" key="7">
    <source>
        <dbReference type="EMBL" id="CAG2231836.1"/>
    </source>
</evidence>
<protein>
    <recommendedName>
        <fullName evidence="3">GTPase-activating Rap/Ran-GAP domain-like protein 3</fullName>
    </recommendedName>
</protein>
<keyword evidence="8" id="KW-1185">Reference proteome</keyword>
<accession>A0A8S3TE90</accession>
<dbReference type="GO" id="GO:0051056">
    <property type="term" value="P:regulation of small GTPase mediated signal transduction"/>
    <property type="evidence" value="ECO:0007669"/>
    <property type="project" value="InterPro"/>
</dbReference>
<evidence type="ECO:0000256" key="3">
    <source>
        <dbReference type="ARBA" id="ARBA00069072"/>
    </source>
</evidence>
<dbReference type="SMART" id="SM00036">
    <property type="entry name" value="CNH"/>
    <property type="match status" value="1"/>
</dbReference>
<dbReference type="PROSITE" id="PS50085">
    <property type="entry name" value="RAPGAP"/>
    <property type="match status" value="1"/>
</dbReference>
<feature type="compositionally biased region" description="Basic and acidic residues" evidence="4">
    <location>
        <begin position="909"/>
        <end position="918"/>
    </location>
</feature>
<dbReference type="Pfam" id="PF00780">
    <property type="entry name" value="CNH"/>
    <property type="match status" value="1"/>
</dbReference>
<dbReference type="GO" id="GO:0005096">
    <property type="term" value="F:GTPase activator activity"/>
    <property type="evidence" value="ECO:0007669"/>
    <property type="project" value="UniProtKB-KW"/>
</dbReference>
<dbReference type="PANTHER" id="PTHR15711:SF62">
    <property type="entry name" value="GTPASE-ACTIVATING RAP_RAN-GAP DOMAIN-LIKE PROTEIN 3"/>
    <property type="match status" value="1"/>
</dbReference>
<dbReference type="OrthoDB" id="2499658at2759"/>
<dbReference type="InterPro" id="IPR050989">
    <property type="entry name" value="Rap1_Ran_GAP"/>
</dbReference>
<evidence type="ECO:0000256" key="4">
    <source>
        <dbReference type="SAM" id="MobiDB-lite"/>
    </source>
</evidence>
<keyword evidence="1" id="KW-0343">GTPase activation</keyword>
<dbReference type="AlphaFoldDB" id="A0A8S3TE90"/>
<dbReference type="PROSITE" id="PS50219">
    <property type="entry name" value="CNH"/>
    <property type="match status" value="1"/>
</dbReference>
<dbReference type="Gene3D" id="3.40.50.11210">
    <property type="entry name" value="Rap/Ran-GAP"/>
    <property type="match status" value="1"/>
</dbReference>
<comment type="caution">
    <text evidence="7">The sequence shown here is derived from an EMBL/GenBank/DDBJ whole genome shotgun (WGS) entry which is preliminary data.</text>
</comment>
<name>A0A8S3TE90_MYTED</name>
<dbReference type="EMBL" id="CAJPWZ010002159">
    <property type="protein sequence ID" value="CAG2231836.1"/>
    <property type="molecule type" value="Genomic_DNA"/>
</dbReference>
<feature type="domain" description="CNH" evidence="6">
    <location>
        <begin position="517"/>
        <end position="812"/>
    </location>
</feature>
<reference evidence="7" key="1">
    <citation type="submission" date="2021-03" db="EMBL/GenBank/DDBJ databases">
        <authorList>
            <person name="Bekaert M."/>
        </authorList>
    </citation>
    <scope>NUCLEOTIDE SEQUENCE</scope>
</reference>